<protein>
    <recommendedName>
        <fullName evidence="3">Hydrolase</fullName>
    </recommendedName>
</protein>
<reference evidence="1 2" key="1">
    <citation type="journal article" date="2018" name="Arch. Microbiol.">
        <title>New insights into the metabolic potential of the phototrophic purple bacterium Rhodopila globiformis DSM 161(T) from its draft genome sequence and evidence for a vanadium-dependent nitrogenase.</title>
        <authorList>
            <person name="Imhoff J.F."/>
            <person name="Rahn T."/>
            <person name="Kunzel S."/>
            <person name="Neulinger S.C."/>
        </authorList>
    </citation>
    <scope>NUCLEOTIDE SEQUENCE [LARGE SCALE GENOMIC DNA]</scope>
    <source>
        <strain evidence="1 2">DSM 161</strain>
    </source>
</reference>
<gene>
    <name evidence="1" type="ORF">CCS01_26180</name>
</gene>
<name>A0A2S6MZY5_RHOGL</name>
<dbReference type="AlphaFoldDB" id="A0A2S6MZY5"/>
<evidence type="ECO:0008006" key="3">
    <source>
        <dbReference type="Google" id="ProtNLM"/>
    </source>
</evidence>
<keyword evidence="2" id="KW-1185">Reference proteome</keyword>
<evidence type="ECO:0000313" key="1">
    <source>
        <dbReference type="EMBL" id="PPQ27910.1"/>
    </source>
</evidence>
<comment type="caution">
    <text evidence="1">The sequence shown here is derived from an EMBL/GenBank/DDBJ whole genome shotgun (WGS) entry which is preliminary data.</text>
</comment>
<dbReference type="InterPro" id="IPR029058">
    <property type="entry name" value="AB_hydrolase_fold"/>
</dbReference>
<organism evidence="1 2">
    <name type="scientific">Rhodopila globiformis</name>
    <name type="common">Rhodopseudomonas globiformis</name>
    <dbReference type="NCBI Taxonomy" id="1071"/>
    <lineage>
        <taxon>Bacteria</taxon>
        <taxon>Pseudomonadati</taxon>
        <taxon>Pseudomonadota</taxon>
        <taxon>Alphaproteobacteria</taxon>
        <taxon>Acetobacterales</taxon>
        <taxon>Acetobacteraceae</taxon>
        <taxon>Rhodopila</taxon>
    </lineage>
</organism>
<dbReference type="SUPFAM" id="SSF53474">
    <property type="entry name" value="alpha/beta-Hydrolases"/>
    <property type="match status" value="1"/>
</dbReference>
<dbReference type="Gene3D" id="3.40.50.1820">
    <property type="entry name" value="alpha/beta hydrolase"/>
    <property type="match status" value="1"/>
</dbReference>
<evidence type="ECO:0000313" key="2">
    <source>
        <dbReference type="Proteomes" id="UP000239724"/>
    </source>
</evidence>
<sequence length="191" mass="19824">MATRGSGSSRFSRHTVLVAAALRRAGFATLLLDLLTKAEAADCRNVLNIPLLARRLDLATTAARRAAPDPRLPLGFFGTGVAAAAALAAASVRADVAAIVSCGGRPDRAGPALTAVGAATLLIVGGRDTGVLALNRAACQALHSEHRLEIIPGATHLFEEPGALDAVVILARDWFRTHLALQAAEIEDHVF</sequence>
<dbReference type="Proteomes" id="UP000239724">
    <property type="component" value="Unassembled WGS sequence"/>
</dbReference>
<dbReference type="EMBL" id="NHRY01000252">
    <property type="protein sequence ID" value="PPQ27910.1"/>
    <property type="molecule type" value="Genomic_DNA"/>
</dbReference>
<proteinExistence type="predicted"/>
<dbReference type="OrthoDB" id="9810066at2"/>
<accession>A0A2S6MZY5</accession>